<sequence length="522" mass="58453">MPSRTGILTAVHLANIAKTLIATRPYALSTLYLQFHPQVAANVSCPRALGRFVASVYQSSVTWLGSEVDLRIVTGSLRPNGANFESFANRARPTAVDYLFYDYALGAGSSAGGERCLAERYPGVKVVELDTLGADQVSLPTELDQALEMYRNVVLGGTFDRIHAGHKVLLTQAVLLATERVVVGVTDGEMIRSKKLHELIMPAEKRIDHVKEFLEDIDPSLRYEVVPILDPFGPTATDPDMDLIVVSTETARGGAKVNELRERNGLNQLKVHTIELLDDESTVEDKEDKISSSNQRMDLLGTRLRARRPPPAHIPAKPYIIGMIGGIAAGKSKMLERFREFGAGVVDCDKIGHQLYEPGEECYEQVVATFGREILSPDGKINRRALGAIVFAERSKLEQLNEIMWKAIAKRANEEIRALHEQQGKEVIVMEAAVMLQAGWHKNCHEVWSCIVPREEAIRRLMERNQFEEHEATWRVDSQPSSNELMVQHSDIVFCTLWSYEYSQQQAERAWAILQQDLKLKL</sequence>
<keyword evidence="5" id="KW-0963">Cytoplasm</keyword>
<protein>
    <recommendedName>
        <fullName evidence="21">Bifunctional coenzyme A synthase</fullName>
        <ecNumber evidence="20">2.7.1.24</ecNumber>
        <ecNumber evidence="4">2.7.7.3</ecNumber>
    </recommendedName>
</protein>
<organism evidence="23 24">
    <name type="scientific">Anopheles epiroticus</name>
    <dbReference type="NCBI Taxonomy" id="199890"/>
    <lineage>
        <taxon>Eukaryota</taxon>
        <taxon>Metazoa</taxon>
        <taxon>Ecdysozoa</taxon>
        <taxon>Arthropoda</taxon>
        <taxon>Hexapoda</taxon>
        <taxon>Insecta</taxon>
        <taxon>Pterygota</taxon>
        <taxon>Neoptera</taxon>
        <taxon>Endopterygota</taxon>
        <taxon>Diptera</taxon>
        <taxon>Nematocera</taxon>
        <taxon>Culicoidea</taxon>
        <taxon>Culicidae</taxon>
        <taxon>Anophelinae</taxon>
        <taxon>Anopheles</taxon>
    </lineage>
</organism>
<dbReference type="GO" id="GO:0015937">
    <property type="term" value="P:coenzyme A biosynthetic process"/>
    <property type="evidence" value="ECO:0007669"/>
    <property type="project" value="InterPro"/>
</dbReference>
<dbReference type="GO" id="GO:0004140">
    <property type="term" value="F:dephospho-CoA kinase activity"/>
    <property type="evidence" value="ECO:0007669"/>
    <property type="project" value="UniProtKB-EC"/>
</dbReference>
<dbReference type="GO" id="GO:0005524">
    <property type="term" value="F:ATP binding"/>
    <property type="evidence" value="ECO:0007669"/>
    <property type="project" value="UniProtKB-KW"/>
</dbReference>
<dbReference type="CDD" id="cd02164">
    <property type="entry name" value="PPAT_CoAS"/>
    <property type="match status" value="1"/>
</dbReference>
<evidence type="ECO:0000256" key="3">
    <source>
        <dbReference type="ARBA" id="ARBA00011245"/>
    </source>
</evidence>
<evidence type="ECO:0000313" key="23">
    <source>
        <dbReference type="EnsemblMetazoa" id="AEPI008423-PA"/>
    </source>
</evidence>
<evidence type="ECO:0000259" key="22">
    <source>
        <dbReference type="Pfam" id="PF01467"/>
    </source>
</evidence>
<evidence type="ECO:0000256" key="6">
    <source>
        <dbReference type="ARBA" id="ARBA00022553"/>
    </source>
</evidence>
<evidence type="ECO:0000256" key="20">
    <source>
        <dbReference type="ARBA" id="ARBA00066359"/>
    </source>
</evidence>
<keyword evidence="6" id="KW-0597">Phosphoprotein</keyword>
<comment type="similarity">
    <text evidence="19">In the central section; belongs to the eukaryotic CoaD family.</text>
</comment>
<dbReference type="PANTHER" id="PTHR10695:SF46">
    <property type="entry name" value="BIFUNCTIONAL COENZYME A SYNTHASE-RELATED"/>
    <property type="match status" value="1"/>
</dbReference>
<accession>A0A182PN98</accession>
<dbReference type="InterPro" id="IPR001977">
    <property type="entry name" value="Depp_CoAkinase"/>
</dbReference>
<evidence type="ECO:0000256" key="2">
    <source>
        <dbReference type="ARBA" id="ARBA00004496"/>
    </source>
</evidence>
<evidence type="ECO:0000256" key="19">
    <source>
        <dbReference type="ARBA" id="ARBA00061673"/>
    </source>
</evidence>
<comment type="pathway">
    <text evidence="18">Cofactor biosynthesis; coenzyme A biosynthesis; CoA from (R)-pantothenate: step 5/5.</text>
</comment>
<dbReference type="GO" id="GO:0004595">
    <property type="term" value="F:pantetheine-phosphate adenylyltransferase activity"/>
    <property type="evidence" value="ECO:0007669"/>
    <property type="project" value="UniProtKB-EC"/>
</dbReference>
<dbReference type="SUPFAM" id="SSF52540">
    <property type="entry name" value="P-loop containing nucleoside triphosphate hydrolases"/>
    <property type="match status" value="1"/>
</dbReference>
<evidence type="ECO:0000256" key="15">
    <source>
        <dbReference type="ARBA" id="ARBA00051912"/>
    </source>
</evidence>
<evidence type="ECO:0000256" key="9">
    <source>
        <dbReference type="ARBA" id="ARBA00022741"/>
    </source>
</evidence>
<dbReference type="NCBIfam" id="TIGR00152">
    <property type="entry name" value="dephospho-CoA kinase"/>
    <property type="match status" value="1"/>
</dbReference>
<feature type="domain" description="Cytidyltransferase-like" evidence="22">
    <location>
        <begin position="154"/>
        <end position="296"/>
    </location>
</feature>
<dbReference type="NCBIfam" id="TIGR00125">
    <property type="entry name" value="cyt_tran_rel"/>
    <property type="match status" value="1"/>
</dbReference>
<dbReference type="InterPro" id="IPR014729">
    <property type="entry name" value="Rossmann-like_a/b/a_fold"/>
</dbReference>
<evidence type="ECO:0000256" key="21">
    <source>
        <dbReference type="ARBA" id="ARBA00067394"/>
    </source>
</evidence>
<comment type="pathway">
    <text evidence="17">Cofactor biosynthesis; coenzyme A biosynthesis; CoA from (R)-pantothenate: step 4/5.</text>
</comment>
<dbReference type="Gene3D" id="3.40.50.300">
    <property type="entry name" value="P-loop containing nucleotide triphosphate hydrolases"/>
    <property type="match status" value="1"/>
</dbReference>
<comment type="function">
    <text evidence="16">Bifunctional enzyme that catalyzes the fourth and fifth sequential steps of CoA biosynthetic pathway. The fourth reaction is catalyzed by the phosphopantetheine adenylyltransferase, coded by the coaD domain; the fifth reaction is catalyzed by the dephospho-CoA kinase, coded by the coaE domain. May act as a point of CoA biosynthesis regulation.</text>
</comment>
<evidence type="ECO:0000256" key="11">
    <source>
        <dbReference type="ARBA" id="ARBA00022840"/>
    </source>
</evidence>
<dbReference type="FunFam" id="3.40.50.620:FF:000089">
    <property type="entry name" value="Bifunctional coenzyme A synthase"/>
    <property type="match status" value="1"/>
</dbReference>
<proteinExistence type="inferred from homology"/>
<comment type="subunit">
    <text evidence="3">Monomer.</text>
</comment>
<dbReference type="NCBIfam" id="NF001985">
    <property type="entry name" value="PRK00777.1"/>
    <property type="match status" value="1"/>
</dbReference>
<dbReference type="Pfam" id="PF01121">
    <property type="entry name" value="CoaE"/>
    <property type="match status" value="1"/>
</dbReference>
<evidence type="ECO:0000256" key="8">
    <source>
        <dbReference type="ARBA" id="ARBA00022695"/>
    </source>
</evidence>
<dbReference type="HAMAP" id="MF_00376">
    <property type="entry name" value="Dephospho_CoA_kinase"/>
    <property type="match status" value="1"/>
</dbReference>
<dbReference type="EC" id="2.7.7.3" evidence="4"/>
<dbReference type="InterPro" id="IPR027417">
    <property type="entry name" value="P-loop_NTPase"/>
</dbReference>
<dbReference type="Proteomes" id="UP000075885">
    <property type="component" value="Unassembled WGS sequence"/>
</dbReference>
<keyword evidence="9" id="KW-0547">Nucleotide-binding</keyword>
<dbReference type="Pfam" id="PF01467">
    <property type="entry name" value="CTP_transf_like"/>
    <property type="match status" value="1"/>
</dbReference>
<name>A0A182PN98_9DIPT</name>
<keyword evidence="12" id="KW-0496">Mitochondrion</keyword>
<comment type="subcellular location">
    <subcellularLocation>
        <location evidence="2">Cytoplasm</location>
    </subcellularLocation>
    <subcellularLocation>
        <location evidence="1">Mitochondrion matrix</location>
    </subcellularLocation>
</comment>
<evidence type="ECO:0000256" key="13">
    <source>
        <dbReference type="ARBA" id="ARBA00023268"/>
    </source>
</evidence>
<evidence type="ECO:0000256" key="5">
    <source>
        <dbReference type="ARBA" id="ARBA00022490"/>
    </source>
</evidence>
<evidence type="ECO:0000256" key="17">
    <source>
        <dbReference type="ARBA" id="ARBA00060565"/>
    </source>
</evidence>
<keyword evidence="10" id="KW-0418">Kinase</keyword>
<keyword evidence="8" id="KW-0548">Nucleotidyltransferase</keyword>
<keyword evidence="7" id="KW-0808">Transferase</keyword>
<evidence type="ECO:0000256" key="7">
    <source>
        <dbReference type="ARBA" id="ARBA00022679"/>
    </source>
</evidence>
<comment type="catalytic activity">
    <reaction evidence="14">
        <text>(R)-4'-phosphopantetheine + ATP + H(+) = 3'-dephospho-CoA + diphosphate</text>
        <dbReference type="Rhea" id="RHEA:19801"/>
        <dbReference type="ChEBI" id="CHEBI:15378"/>
        <dbReference type="ChEBI" id="CHEBI:30616"/>
        <dbReference type="ChEBI" id="CHEBI:33019"/>
        <dbReference type="ChEBI" id="CHEBI:57328"/>
        <dbReference type="ChEBI" id="CHEBI:61723"/>
        <dbReference type="EC" id="2.7.7.3"/>
    </reaction>
    <physiologicalReaction direction="left-to-right" evidence="14">
        <dbReference type="Rhea" id="RHEA:19802"/>
    </physiologicalReaction>
</comment>
<keyword evidence="24" id="KW-1185">Reference proteome</keyword>
<dbReference type="EnsemblMetazoa" id="AEPI008423-RA">
    <property type="protein sequence ID" value="AEPI008423-PA"/>
    <property type="gene ID" value="AEPI008423"/>
</dbReference>
<dbReference type="EC" id="2.7.1.24" evidence="20"/>
<dbReference type="PANTHER" id="PTHR10695">
    <property type="entry name" value="DEPHOSPHO-COA KINASE-RELATED"/>
    <property type="match status" value="1"/>
</dbReference>
<keyword evidence="11" id="KW-0067">ATP-binding</keyword>
<evidence type="ECO:0000256" key="10">
    <source>
        <dbReference type="ARBA" id="ARBA00022777"/>
    </source>
</evidence>
<dbReference type="SUPFAM" id="SSF52374">
    <property type="entry name" value="Nucleotidylyl transferase"/>
    <property type="match status" value="1"/>
</dbReference>
<comment type="catalytic activity">
    <reaction evidence="15">
        <text>3'-dephospho-CoA + ATP = ADP + CoA + H(+)</text>
        <dbReference type="Rhea" id="RHEA:18245"/>
        <dbReference type="ChEBI" id="CHEBI:15378"/>
        <dbReference type="ChEBI" id="CHEBI:30616"/>
        <dbReference type="ChEBI" id="CHEBI:57287"/>
        <dbReference type="ChEBI" id="CHEBI:57328"/>
        <dbReference type="ChEBI" id="CHEBI:456216"/>
        <dbReference type="EC" id="2.7.1.24"/>
    </reaction>
    <physiologicalReaction direction="left-to-right" evidence="15">
        <dbReference type="Rhea" id="RHEA:18246"/>
    </physiologicalReaction>
</comment>
<dbReference type="CDD" id="cd02022">
    <property type="entry name" value="DPCK"/>
    <property type="match status" value="1"/>
</dbReference>
<evidence type="ECO:0000256" key="4">
    <source>
        <dbReference type="ARBA" id="ARBA00012392"/>
    </source>
</evidence>
<evidence type="ECO:0000256" key="16">
    <source>
        <dbReference type="ARBA" id="ARBA00059677"/>
    </source>
</evidence>
<dbReference type="Gene3D" id="3.40.50.620">
    <property type="entry name" value="HUPs"/>
    <property type="match status" value="1"/>
</dbReference>
<dbReference type="GO" id="GO:0005759">
    <property type="term" value="C:mitochondrial matrix"/>
    <property type="evidence" value="ECO:0007669"/>
    <property type="project" value="UniProtKB-SubCell"/>
</dbReference>
<dbReference type="STRING" id="199890.A0A182PN98"/>
<evidence type="ECO:0000256" key="1">
    <source>
        <dbReference type="ARBA" id="ARBA00004305"/>
    </source>
</evidence>
<dbReference type="PROSITE" id="PS51219">
    <property type="entry name" value="DPCK"/>
    <property type="match status" value="1"/>
</dbReference>
<evidence type="ECO:0000313" key="24">
    <source>
        <dbReference type="Proteomes" id="UP000075885"/>
    </source>
</evidence>
<dbReference type="InterPro" id="IPR004821">
    <property type="entry name" value="Cyt_trans-like"/>
</dbReference>
<reference evidence="23" key="2">
    <citation type="submission" date="2020-05" db="UniProtKB">
        <authorList>
            <consortium name="EnsemblMetazoa"/>
        </authorList>
    </citation>
    <scope>IDENTIFICATION</scope>
    <source>
        <strain evidence="23">Epiroticus2</strain>
    </source>
</reference>
<evidence type="ECO:0000256" key="12">
    <source>
        <dbReference type="ARBA" id="ARBA00023128"/>
    </source>
</evidence>
<dbReference type="FunFam" id="3.40.50.300:FF:000899">
    <property type="entry name" value="Bifunctional coenzyme A synthase"/>
    <property type="match status" value="1"/>
</dbReference>
<evidence type="ECO:0000256" key="14">
    <source>
        <dbReference type="ARBA" id="ARBA00051310"/>
    </source>
</evidence>
<dbReference type="AlphaFoldDB" id="A0A182PN98"/>
<evidence type="ECO:0000256" key="18">
    <source>
        <dbReference type="ARBA" id="ARBA00060696"/>
    </source>
</evidence>
<dbReference type="VEuPathDB" id="VectorBase:AEPI008423"/>
<keyword evidence="13" id="KW-0511">Multifunctional enzyme</keyword>
<reference evidence="24" key="1">
    <citation type="submission" date="2013-03" db="EMBL/GenBank/DDBJ databases">
        <title>The Genome Sequence of Anopheles epiroticus epiroticus2.</title>
        <authorList>
            <consortium name="The Broad Institute Genomics Platform"/>
            <person name="Neafsey D.E."/>
            <person name="Howell P."/>
            <person name="Walker B."/>
            <person name="Young S.K."/>
            <person name="Zeng Q."/>
            <person name="Gargeya S."/>
            <person name="Fitzgerald M."/>
            <person name="Haas B."/>
            <person name="Abouelleil A."/>
            <person name="Allen A.W."/>
            <person name="Alvarado L."/>
            <person name="Arachchi H.M."/>
            <person name="Berlin A.M."/>
            <person name="Chapman S.B."/>
            <person name="Gainer-Dewar J."/>
            <person name="Goldberg J."/>
            <person name="Griggs A."/>
            <person name="Gujja S."/>
            <person name="Hansen M."/>
            <person name="Howarth C."/>
            <person name="Imamovic A."/>
            <person name="Ireland A."/>
            <person name="Larimer J."/>
            <person name="McCowan C."/>
            <person name="Murphy C."/>
            <person name="Pearson M."/>
            <person name="Poon T.W."/>
            <person name="Priest M."/>
            <person name="Roberts A."/>
            <person name="Saif S."/>
            <person name="Shea T."/>
            <person name="Sisk P."/>
            <person name="Sykes S."/>
            <person name="Wortman J."/>
            <person name="Nusbaum C."/>
            <person name="Birren B."/>
        </authorList>
    </citation>
    <scope>NUCLEOTIDE SEQUENCE [LARGE SCALE GENOMIC DNA]</scope>
    <source>
        <strain evidence="24">Epiroticus2</strain>
    </source>
</reference>